<dbReference type="EMBL" id="JAHRIP010029092">
    <property type="protein sequence ID" value="MEQ2291441.1"/>
    <property type="molecule type" value="Genomic_DNA"/>
</dbReference>
<proteinExistence type="predicted"/>
<sequence length="139" mass="15228">MLLSLCLKEEIILPKSSSGSSSVLHSAPVHSLVPRHLQRSKSSSPDKFPASSILAPRSLGLIHKRTLLTFHHLPHPRTHTILLDHNQLTGSSSAFPLSGSTIFPPGGSSTHSLWFQHLRFMTSQGESRRGERVVGRVQS</sequence>
<name>A0ABV0YCF8_9TELE</name>
<protein>
    <submittedName>
        <fullName evidence="1">Uncharacterized protein</fullName>
    </submittedName>
</protein>
<gene>
    <name evidence="1" type="ORF">AMECASPLE_013433</name>
</gene>
<reference evidence="1 2" key="1">
    <citation type="submission" date="2021-06" db="EMBL/GenBank/DDBJ databases">
        <authorList>
            <person name="Palmer J.M."/>
        </authorList>
    </citation>
    <scope>NUCLEOTIDE SEQUENCE [LARGE SCALE GENOMIC DNA]</scope>
    <source>
        <strain evidence="1 2">AS_MEX2019</strain>
        <tissue evidence="1">Muscle</tissue>
    </source>
</reference>
<organism evidence="1 2">
    <name type="scientific">Ameca splendens</name>
    <dbReference type="NCBI Taxonomy" id="208324"/>
    <lineage>
        <taxon>Eukaryota</taxon>
        <taxon>Metazoa</taxon>
        <taxon>Chordata</taxon>
        <taxon>Craniata</taxon>
        <taxon>Vertebrata</taxon>
        <taxon>Euteleostomi</taxon>
        <taxon>Actinopterygii</taxon>
        <taxon>Neopterygii</taxon>
        <taxon>Teleostei</taxon>
        <taxon>Neoteleostei</taxon>
        <taxon>Acanthomorphata</taxon>
        <taxon>Ovalentaria</taxon>
        <taxon>Atherinomorphae</taxon>
        <taxon>Cyprinodontiformes</taxon>
        <taxon>Goodeidae</taxon>
        <taxon>Ameca</taxon>
    </lineage>
</organism>
<evidence type="ECO:0000313" key="2">
    <source>
        <dbReference type="Proteomes" id="UP001469553"/>
    </source>
</evidence>
<dbReference type="Proteomes" id="UP001469553">
    <property type="component" value="Unassembled WGS sequence"/>
</dbReference>
<accession>A0ABV0YCF8</accession>
<comment type="caution">
    <text evidence="1">The sequence shown here is derived from an EMBL/GenBank/DDBJ whole genome shotgun (WGS) entry which is preliminary data.</text>
</comment>
<keyword evidence="2" id="KW-1185">Reference proteome</keyword>
<evidence type="ECO:0000313" key="1">
    <source>
        <dbReference type="EMBL" id="MEQ2291441.1"/>
    </source>
</evidence>